<dbReference type="GO" id="GO:0052689">
    <property type="term" value="F:carboxylic ester hydrolase activity"/>
    <property type="evidence" value="ECO:0007669"/>
    <property type="project" value="UniProtKB-KW"/>
</dbReference>
<evidence type="ECO:0000259" key="5">
    <source>
        <dbReference type="Pfam" id="PF00135"/>
    </source>
</evidence>
<evidence type="ECO:0000313" key="6">
    <source>
        <dbReference type="EMBL" id="GMS90534.1"/>
    </source>
</evidence>
<gene>
    <name evidence="6" type="ORF">PENTCL1PPCAC_12709</name>
</gene>
<dbReference type="InterPro" id="IPR002018">
    <property type="entry name" value="CarbesteraseB"/>
</dbReference>
<dbReference type="PANTHER" id="PTHR44590:SF3">
    <property type="entry name" value="CARBOXYLESTERASE TYPE B DOMAIN-CONTAINING PROTEIN"/>
    <property type="match status" value="1"/>
</dbReference>
<keyword evidence="2" id="KW-0719">Serine esterase</keyword>
<comment type="caution">
    <text evidence="6">The sequence shown here is derived from an EMBL/GenBank/DDBJ whole genome shotgun (WGS) entry which is preliminary data.</text>
</comment>
<dbReference type="InterPro" id="IPR019826">
    <property type="entry name" value="Carboxylesterase_B_AS"/>
</dbReference>
<protein>
    <recommendedName>
        <fullName evidence="4">Carboxylic ester hydrolase</fullName>
        <ecNumber evidence="4">3.1.1.-</ecNumber>
    </recommendedName>
</protein>
<feature type="non-terminal residue" evidence="6">
    <location>
        <position position="1"/>
    </location>
</feature>
<accession>A0AAV5TCS7</accession>
<dbReference type="PANTHER" id="PTHR44590">
    <property type="entry name" value="CARBOXYLIC ESTER HYDROLASE-RELATED"/>
    <property type="match status" value="1"/>
</dbReference>
<reference evidence="6" key="1">
    <citation type="submission" date="2023-10" db="EMBL/GenBank/DDBJ databases">
        <title>Genome assembly of Pristionchus species.</title>
        <authorList>
            <person name="Yoshida K."/>
            <person name="Sommer R.J."/>
        </authorList>
    </citation>
    <scope>NUCLEOTIDE SEQUENCE</scope>
    <source>
        <strain evidence="6">RS0144</strain>
    </source>
</reference>
<dbReference type="PROSITE" id="PS00122">
    <property type="entry name" value="CARBOXYLESTERASE_B_1"/>
    <property type="match status" value="1"/>
</dbReference>
<dbReference type="Gene3D" id="3.40.50.1820">
    <property type="entry name" value="alpha/beta hydrolase"/>
    <property type="match status" value="1"/>
</dbReference>
<organism evidence="6 7">
    <name type="scientific">Pristionchus entomophagus</name>
    <dbReference type="NCBI Taxonomy" id="358040"/>
    <lineage>
        <taxon>Eukaryota</taxon>
        <taxon>Metazoa</taxon>
        <taxon>Ecdysozoa</taxon>
        <taxon>Nematoda</taxon>
        <taxon>Chromadorea</taxon>
        <taxon>Rhabditida</taxon>
        <taxon>Rhabditina</taxon>
        <taxon>Diplogasteromorpha</taxon>
        <taxon>Diplogasteroidea</taxon>
        <taxon>Neodiplogasteridae</taxon>
        <taxon>Pristionchus</taxon>
    </lineage>
</organism>
<evidence type="ECO:0000256" key="1">
    <source>
        <dbReference type="ARBA" id="ARBA00005964"/>
    </source>
</evidence>
<feature type="domain" description="Carboxylesterase type B" evidence="5">
    <location>
        <begin position="6"/>
        <end position="237"/>
    </location>
</feature>
<evidence type="ECO:0000256" key="2">
    <source>
        <dbReference type="ARBA" id="ARBA00022487"/>
    </source>
</evidence>
<dbReference type="AlphaFoldDB" id="A0AAV5TCS7"/>
<evidence type="ECO:0000256" key="4">
    <source>
        <dbReference type="RuleBase" id="RU361235"/>
    </source>
</evidence>
<keyword evidence="7" id="KW-1185">Reference proteome</keyword>
<dbReference type="Pfam" id="PF00135">
    <property type="entry name" value="COesterase"/>
    <property type="match status" value="1"/>
</dbReference>
<sequence length="276" mass="30439">AAYPPSRIVETAYGAVRGRRLIHQGEKLVDAFQGIPFAAPPVGELRFKKPVPPARWEGVRETTAFSSRSIQQPINPQDYAMKGVPSEDSLYLNVFSPVWEAPKEGFPVMVFIHGGGFANGEASAYGDIGICENVVTRGIVFVTMQYRLGYLGFLSTGDAVCPGNLGLWDQVEALKWIQLNIGAFGGDNNNVTLLGQSAGAASVDLLHLSPHSTGLFHKAICMAGTAECRWTMHPTLALGCSRKSRRTTLISVNPDFRKFKKWHRCFEFRYSQFLNR</sequence>
<comment type="similarity">
    <text evidence="1 4">Belongs to the type-B carboxylesterase/lipase family.</text>
</comment>
<name>A0AAV5TCS7_9BILA</name>
<keyword evidence="3 4" id="KW-0378">Hydrolase</keyword>
<dbReference type="InterPro" id="IPR029058">
    <property type="entry name" value="AB_hydrolase_fold"/>
</dbReference>
<dbReference type="Proteomes" id="UP001432027">
    <property type="component" value="Unassembled WGS sequence"/>
</dbReference>
<dbReference type="SUPFAM" id="SSF53474">
    <property type="entry name" value="alpha/beta-Hydrolases"/>
    <property type="match status" value="1"/>
</dbReference>
<evidence type="ECO:0000313" key="7">
    <source>
        <dbReference type="Proteomes" id="UP001432027"/>
    </source>
</evidence>
<proteinExistence type="inferred from homology"/>
<dbReference type="EMBL" id="BTSX01000003">
    <property type="protein sequence ID" value="GMS90534.1"/>
    <property type="molecule type" value="Genomic_DNA"/>
</dbReference>
<evidence type="ECO:0000256" key="3">
    <source>
        <dbReference type="ARBA" id="ARBA00022801"/>
    </source>
</evidence>
<dbReference type="EC" id="3.1.1.-" evidence="4"/>